<proteinExistence type="predicted"/>
<gene>
    <name evidence="1" type="ORF">LCGC14_1537270</name>
</gene>
<organism evidence="1">
    <name type="scientific">marine sediment metagenome</name>
    <dbReference type="NCBI Taxonomy" id="412755"/>
    <lineage>
        <taxon>unclassified sequences</taxon>
        <taxon>metagenomes</taxon>
        <taxon>ecological metagenomes</taxon>
    </lineage>
</organism>
<name>A0A0F9LA09_9ZZZZ</name>
<dbReference type="EMBL" id="LAZR01011590">
    <property type="protein sequence ID" value="KKM60890.1"/>
    <property type="molecule type" value="Genomic_DNA"/>
</dbReference>
<sequence>MTAGVPGPTHPTHRLRARPRLAQPLERIAFGAATPQYRDRRGESCRIIARGAKNTILLEFEDGYRMTASGNFIRRR</sequence>
<comment type="caution">
    <text evidence="1">The sequence shown here is derived from an EMBL/GenBank/DDBJ whole genome shotgun (WGS) entry which is preliminary data.</text>
</comment>
<dbReference type="AlphaFoldDB" id="A0A0F9LA09"/>
<accession>A0A0F9LA09</accession>
<reference evidence="1" key="1">
    <citation type="journal article" date="2015" name="Nature">
        <title>Complex archaea that bridge the gap between prokaryotes and eukaryotes.</title>
        <authorList>
            <person name="Spang A."/>
            <person name="Saw J.H."/>
            <person name="Jorgensen S.L."/>
            <person name="Zaremba-Niedzwiedzka K."/>
            <person name="Martijn J."/>
            <person name="Lind A.E."/>
            <person name="van Eijk R."/>
            <person name="Schleper C."/>
            <person name="Guy L."/>
            <person name="Ettema T.J."/>
        </authorList>
    </citation>
    <scope>NUCLEOTIDE SEQUENCE</scope>
</reference>
<evidence type="ECO:0000313" key="1">
    <source>
        <dbReference type="EMBL" id="KKM60890.1"/>
    </source>
</evidence>
<protein>
    <submittedName>
        <fullName evidence="1">Uncharacterized protein</fullName>
    </submittedName>
</protein>